<accession>A0ABM0GX24</accession>
<evidence type="ECO:0000259" key="10">
    <source>
        <dbReference type="PROSITE" id="PS51070"/>
    </source>
</evidence>
<dbReference type="SUPFAM" id="SSF49447">
    <property type="entry name" value="Second domain of Mu2 adaptin subunit (ap50) of ap2 adaptor"/>
    <property type="match status" value="1"/>
</dbReference>
<dbReference type="RefSeq" id="XP_002739240.1">
    <property type="nucleotide sequence ID" value="XM_002739194.2"/>
</dbReference>
<protein>
    <submittedName>
        <fullName evidence="13">Stoned B-like protein-like</fullName>
    </submittedName>
</protein>
<evidence type="ECO:0000256" key="3">
    <source>
        <dbReference type="ARBA" id="ARBA00005579"/>
    </source>
</evidence>
<feature type="region of interest" description="Disordered" evidence="9">
    <location>
        <begin position="14"/>
        <end position="37"/>
    </location>
</feature>
<evidence type="ECO:0000256" key="8">
    <source>
        <dbReference type="ARBA" id="ARBA00023136"/>
    </source>
</evidence>
<dbReference type="CDD" id="cd09255">
    <property type="entry name" value="AP-like_stonins_MHD"/>
    <property type="match status" value="1"/>
</dbReference>
<feature type="domain" description="MHD" evidence="11">
    <location>
        <begin position="908"/>
        <end position="1210"/>
    </location>
</feature>
<dbReference type="InterPro" id="IPR050431">
    <property type="entry name" value="Adaptor_comp_med_subunit"/>
</dbReference>
<dbReference type="InterPro" id="IPR012320">
    <property type="entry name" value="SHD_dom"/>
</dbReference>
<feature type="compositionally biased region" description="Low complexity" evidence="9">
    <location>
        <begin position="628"/>
        <end position="642"/>
    </location>
</feature>
<feature type="region of interest" description="Disordered" evidence="9">
    <location>
        <begin position="492"/>
        <end position="532"/>
    </location>
</feature>
<evidence type="ECO:0000256" key="2">
    <source>
        <dbReference type="ARBA" id="ARBA00004496"/>
    </source>
</evidence>
<evidence type="ECO:0000256" key="9">
    <source>
        <dbReference type="SAM" id="MobiDB-lite"/>
    </source>
</evidence>
<name>A0ABM0GX24_SACKO</name>
<organism evidence="12 13">
    <name type="scientific">Saccoglossus kowalevskii</name>
    <name type="common">Acorn worm</name>
    <dbReference type="NCBI Taxonomy" id="10224"/>
    <lineage>
        <taxon>Eukaryota</taxon>
        <taxon>Metazoa</taxon>
        <taxon>Hemichordata</taxon>
        <taxon>Enteropneusta</taxon>
        <taxon>Harrimaniidae</taxon>
        <taxon>Saccoglossus</taxon>
    </lineage>
</organism>
<feature type="compositionally biased region" description="Polar residues" evidence="9">
    <location>
        <begin position="271"/>
        <end position="283"/>
    </location>
</feature>
<feature type="region of interest" description="Disordered" evidence="9">
    <location>
        <begin position="255"/>
        <end position="347"/>
    </location>
</feature>
<feature type="compositionally biased region" description="Polar residues" evidence="9">
    <location>
        <begin position="649"/>
        <end position="658"/>
    </location>
</feature>
<dbReference type="PROSITE" id="PS51072">
    <property type="entry name" value="MHD"/>
    <property type="match status" value="1"/>
</dbReference>
<keyword evidence="8" id="KW-0472">Membrane</keyword>
<feature type="region of interest" description="Disordered" evidence="9">
    <location>
        <begin position="628"/>
        <end position="668"/>
    </location>
</feature>
<dbReference type="PRINTS" id="PR00314">
    <property type="entry name" value="CLATHRINADPT"/>
</dbReference>
<feature type="compositionally biased region" description="Polar residues" evidence="9">
    <location>
        <begin position="305"/>
        <end position="329"/>
    </location>
</feature>
<evidence type="ECO:0000313" key="13">
    <source>
        <dbReference type="RefSeq" id="XP_002739240.1"/>
    </source>
</evidence>
<evidence type="ECO:0000256" key="7">
    <source>
        <dbReference type="ARBA" id="ARBA00022927"/>
    </source>
</evidence>
<keyword evidence="5" id="KW-0963">Cytoplasm</keyword>
<evidence type="ECO:0000259" key="11">
    <source>
        <dbReference type="PROSITE" id="PS51072"/>
    </source>
</evidence>
<dbReference type="InterPro" id="IPR036168">
    <property type="entry name" value="AP2_Mu_C_sf"/>
</dbReference>
<dbReference type="Gene3D" id="2.60.40.1170">
    <property type="entry name" value="Mu homology domain, subdomain B"/>
    <property type="match status" value="2"/>
</dbReference>
<comment type="subcellular location">
    <subcellularLocation>
        <location evidence="2">Cytoplasm</location>
    </subcellularLocation>
    <subcellularLocation>
        <location evidence="1">Endomembrane system</location>
    </subcellularLocation>
</comment>
<dbReference type="Pfam" id="PF00928">
    <property type="entry name" value="Adap_comp_sub"/>
    <property type="match status" value="1"/>
</dbReference>
<evidence type="ECO:0000313" key="12">
    <source>
        <dbReference type="Proteomes" id="UP000694865"/>
    </source>
</evidence>
<dbReference type="InterPro" id="IPR001392">
    <property type="entry name" value="Clathrin_mu"/>
</dbReference>
<sequence>MDVHDNLEINQAAESNYNKTRGVDDDHVVGTPTDRLGQGDDVTDLLFKTTVAENGDETNIVDKIVTVTKLETVRNESDTANEKVGLPGDGDFDAGTSGKKDLLNTTRSPDVVGIIDADSDSEKNKIRNTPKMNSSGDSVLNAEKDFQAPGKVKDDKKAKTKREWTSFVDDNSNNDDFDPFSAKYMVGMATSTVQVPSKNRGSLGDKMKTSKEESWMAFDNSEKTQTFTDAEKTDLHIITTSVDEEPKTKNAEEAGGWLQFDDESPRLPARSSLTPQMTGSSIQSDKDPLGGSAENLLADEKPWSQDDTAASTLSSNRGSIAESQDSASQHYGLLDSTPSSKRGSIGEMLTSTSTTWATFEEGNSDKNRDTVSLVTDEDKINSKATEPEEKIKDVSSKEKVDVAKMFSPDHEPASPSVATTNTVDSVGIRDEFQWVTPQTGASNVSQVSSASSAFDHSLMSLPSFESTRVSAGMLDSTAQEQQVHLQNSFDQSLLPNQSGYSSASQNTPSTPSHWISFDDGAQKKPKPKKFFGSSFQPEQVEIQHTGPAGNPFKKELLASQYQHSFDQTRSFSTQQQRSLDHSVDPSTSFTSHVSASHVSASMHPSPYNPFQKESAAVDQAIFGTQAAAISPSPQQSSIQAQPNFGHFDGNSSSASQFTEPPKSPGNPFRVEKLPQYIQPEAAAFVSDLTSDVNMATTQPETPIPLYAATTSSTIPVTMPVTAAATFEPEPVQTSISSPPEAAKEITPKPDAASEVHQYQDEYPPESYDLLKGWPLQLRTPDRKTITGSRYWRPVHIRLIDTNVLQLYNEANPLEPFRELPLQSCYMFSVPKLQAHDTRGKIHTIKLEYVSYKEKKKFGKHVIDHVDHRAELLKIGSTNYDLFGNFIRAVNDTLMKLPSYRDRGTTYRQDAVTIEVTDMCRVKLTMNGETDKISTMVHIHCLAFVTGMPDCVIGLNDVQRQGLEVVSRQDIIPHRSDQWIKMENVELHSCVDKDKFVSERFIEFHPLDACTFELMRFQIRPDKKQDLPLTLKTVVSGEQAHIELRADVLIPGYRSKKSMQQNPCENIMICFPLPENWIPMFRVEKKFGYSSVKSTTKKSGRIKKGSLCPGLMEVSVGSAKYEHAYKSLVWRIPRLPEKNTDPHTTHIFMCRMDLTSDREIPSTYGTAKVEYTMPHTTASKAAIRSITVANERCPDKLVRYKAIYKYEVEIEQNFHFTAVLDDEEPRQCIQQ</sequence>
<keyword evidence="6" id="KW-0254">Endocytosis</keyword>
<feature type="domain" description="SHD" evidence="10">
    <location>
        <begin position="772"/>
        <end position="904"/>
    </location>
</feature>
<keyword evidence="7" id="KW-0653">Protein transport</keyword>
<keyword evidence="4" id="KW-0813">Transport</keyword>
<proteinExistence type="inferred from homology"/>
<evidence type="ECO:0000256" key="4">
    <source>
        <dbReference type="ARBA" id="ARBA00022448"/>
    </source>
</evidence>
<evidence type="ECO:0000256" key="1">
    <source>
        <dbReference type="ARBA" id="ARBA00004308"/>
    </source>
</evidence>
<comment type="similarity">
    <text evidence="3">Belongs to the Stoned B family.</text>
</comment>
<dbReference type="Proteomes" id="UP000694865">
    <property type="component" value="Unplaced"/>
</dbReference>
<keyword evidence="12" id="KW-1185">Reference proteome</keyword>
<gene>
    <name evidence="13" type="primary">LOC100378087</name>
</gene>
<feature type="compositionally biased region" description="Low complexity" evidence="9">
    <location>
        <begin position="566"/>
        <end position="577"/>
    </location>
</feature>
<evidence type="ECO:0000256" key="6">
    <source>
        <dbReference type="ARBA" id="ARBA00022583"/>
    </source>
</evidence>
<feature type="compositionally biased region" description="Basic and acidic residues" evidence="9">
    <location>
        <begin position="741"/>
        <end position="751"/>
    </location>
</feature>
<feature type="region of interest" description="Disordered" evidence="9">
    <location>
        <begin position="378"/>
        <end position="397"/>
    </location>
</feature>
<dbReference type="PROSITE" id="PS51070">
    <property type="entry name" value="SHD"/>
    <property type="match status" value="1"/>
</dbReference>
<feature type="region of interest" description="Disordered" evidence="9">
    <location>
        <begin position="730"/>
        <end position="751"/>
    </location>
</feature>
<dbReference type="PANTHER" id="PTHR10529">
    <property type="entry name" value="AP COMPLEX SUBUNIT MU"/>
    <property type="match status" value="1"/>
</dbReference>
<dbReference type="InterPro" id="IPR028565">
    <property type="entry name" value="MHD"/>
</dbReference>
<feature type="region of interest" description="Disordered" evidence="9">
    <location>
        <begin position="566"/>
        <end position="590"/>
    </location>
</feature>
<dbReference type="GeneID" id="100378087"/>
<reference evidence="13" key="1">
    <citation type="submission" date="2025-08" db="UniProtKB">
        <authorList>
            <consortium name="RefSeq"/>
        </authorList>
    </citation>
    <scope>IDENTIFICATION</scope>
    <source>
        <tissue evidence="13">Testes</tissue>
    </source>
</reference>
<evidence type="ECO:0000256" key="5">
    <source>
        <dbReference type="ARBA" id="ARBA00022490"/>
    </source>
</evidence>
<feature type="region of interest" description="Disordered" evidence="9">
    <location>
        <begin position="76"/>
        <end position="105"/>
    </location>
</feature>
<feature type="compositionally biased region" description="Polar residues" evidence="9">
    <location>
        <begin position="492"/>
        <end position="513"/>
    </location>
</feature>